<evidence type="ECO:0000313" key="1">
    <source>
        <dbReference type="EMBL" id="WPU91532.1"/>
    </source>
</evidence>
<keyword evidence="2" id="KW-1185">Reference proteome</keyword>
<dbReference type="RefSeq" id="WP_321560698.1">
    <property type="nucleotide sequence ID" value="NZ_CP139558.1"/>
</dbReference>
<dbReference type="EMBL" id="CP139558">
    <property type="protein sequence ID" value="WPU91532.1"/>
    <property type="molecule type" value="Genomic_DNA"/>
</dbReference>
<protein>
    <submittedName>
        <fullName evidence="1">Uncharacterized protein</fullName>
    </submittedName>
</protein>
<name>A0ABZ0TEA6_9SPHI</name>
<proteinExistence type="predicted"/>
<dbReference type="Proteomes" id="UP001324380">
    <property type="component" value="Chromosome"/>
</dbReference>
<organism evidence="1 2">
    <name type="scientific">Mucilaginibacter sabulilitoris</name>
    <dbReference type="NCBI Taxonomy" id="1173583"/>
    <lineage>
        <taxon>Bacteria</taxon>
        <taxon>Pseudomonadati</taxon>
        <taxon>Bacteroidota</taxon>
        <taxon>Sphingobacteriia</taxon>
        <taxon>Sphingobacteriales</taxon>
        <taxon>Sphingobacteriaceae</taxon>
        <taxon>Mucilaginibacter</taxon>
    </lineage>
</organism>
<reference evidence="1 2" key="1">
    <citation type="submission" date="2023-11" db="EMBL/GenBank/DDBJ databases">
        <title>Analysis of the Genomes of Mucilaginibacter gossypii cycad 4 and M. sabulilitoris SNA2: microbes with the potential for plant growth promotion.</title>
        <authorList>
            <person name="Hirsch A.M."/>
            <person name="Humm E."/>
            <person name="Rubbi M."/>
            <person name="Del Vecchio G."/>
            <person name="Ha S.M."/>
            <person name="Pellegrini M."/>
            <person name="Gunsalus R.P."/>
        </authorList>
    </citation>
    <scope>NUCLEOTIDE SEQUENCE [LARGE SCALE GENOMIC DNA]</scope>
    <source>
        <strain evidence="1 2">SNA2</strain>
    </source>
</reference>
<sequence>MGYNFYGFNPLDFEELVQALFQRLLGNSSLVYGIGADGGRELSFLGRASFASPQEFHEGLWIVQAKFRSRGGVIQLDHFLPRRQFVQPVTKKSLQAQQNREAQDQN</sequence>
<evidence type="ECO:0000313" key="2">
    <source>
        <dbReference type="Proteomes" id="UP001324380"/>
    </source>
</evidence>
<accession>A0ABZ0TEA6</accession>
<gene>
    <name evidence="1" type="ORF">SNE25_19625</name>
</gene>